<dbReference type="Proteomes" id="UP001497444">
    <property type="component" value="Chromosome 12"/>
</dbReference>
<dbReference type="InterPro" id="IPR025283">
    <property type="entry name" value="DUF4042"/>
</dbReference>
<dbReference type="InterPro" id="IPR052107">
    <property type="entry name" value="HEAT6"/>
</dbReference>
<feature type="domain" description="DUF4042" evidence="2">
    <location>
        <begin position="389"/>
        <end position="565"/>
    </location>
</feature>
<protein>
    <recommendedName>
        <fullName evidence="2">DUF4042 domain-containing protein</fullName>
    </recommendedName>
</protein>
<gene>
    <name evidence="3" type="ORF">CSSPJE1EN1_LOCUS5079</name>
</gene>
<sequence length="1186" mass="128154">MAEHGGGRASWREAFQPLRNGGAFVSASVFYKLLAKASTISLATSEISPQEVAADLVLLVWSVMARWLPFQDAEAANICCSVCKFVAGISSRLQGEFKADTVLVLVSFFQAVIKSASSGVLLKEEGSPHIFKATTEALNSLGQIIHDNGGQLPVEEISSLVRFLLPVVGYSKTSGWSNIDGHYSIPTSKMDHAVRSEAKTRICEDERELQRFSFVAIGNIFARAGSSISKDTWRMTVQVYYAWLVGHMQSRAVLMLWWLCFRCYAALLRCVHLLISDPKGSLEEHVAGYVMGLRMFFVYGLTNMQPLHLRSKGNILSGASLGAAAASPENEARVYLPPHLRSKLKAEVHTSGLANGITEGQGRWGLSSDSEQSDSDGPLGDGDRFKSSKARTNAILSIKALARIDPKSLHAHWSSLLLTHDVFQPRPYQATLLTVLLFDPIVKARVAAASTIAMMLEGPVRAFLQVAEHREFARSGPFTSLSGSLGQTVVQLHTGLLHIVSNEKHGGILAAALRALSLLVAAAPYGRLPMELLPNVVLCVNKRMHDLLSLSFDPSNTMNIAINCLGASLNASPASPQIAAILCSDPSSGLRLCESRMIMLVFLWFSLQALRAAVQNYPDMASSFWDIIFRVVAGAIDVSIESSSGVCLNKLDTSLGFVMSVSAPGSGQSSRLADDKLVHSAVKLLDELLRTISGFEVSESPEDLPLQPPSPSLVPKPITLLSRSIISPQSKSNSSQGLQIKEAADGCQRWLETLEHFLPHVLQHSAPMVRGAALTCFAGLTAAVFCGLPTLKQEYILSAVMDAASSDDAPAVRSAACRAIGVIVGFPQVSRNKENLTMIINIIKTTTGDPCALVQITASWALANLCDVLGSNVETTSSQEAQQILETISLASLAECTFRAMKSGDKVRANAVRALGNLARFANFLAETCDANCKPNTCGGVIVKSYEKPSHLVNAQVPTSQWLDKMVQTFVSCITTGNVKVQWNVCHALGNLFRNPTVQLSSMVWAPSVYSILLLLLRDSANFKIRIHAACALAVPVSRQDYGVAYGDVVQTMVHALESVDFDTGQGPTSFKYHYALKEQLTLTTLHLLALGLPEDFHILEELLVKRANFLHNWLAILVSADKSGTARDGHVQKEKLMSHQDTTEACRTSVASKSGAAGLAVEALSAMYKHGGNFTASQNLQKLFV</sequence>
<dbReference type="InterPro" id="IPR016024">
    <property type="entry name" value="ARM-type_fold"/>
</dbReference>
<evidence type="ECO:0000256" key="1">
    <source>
        <dbReference type="SAM" id="MobiDB-lite"/>
    </source>
</evidence>
<proteinExistence type="predicted"/>
<reference evidence="3" key="1">
    <citation type="submission" date="2024-02" db="EMBL/GenBank/DDBJ databases">
        <authorList>
            <consortium name="ELIXIR-Norway"/>
            <consortium name="Elixir Norway"/>
        </authorList>
    </citation>
    <scope>NUCLEOTIDE SEQUENCE</scope>
</reference>
<feature type="region of interest" description="Disordered" evidence="1">
    <location>
        <begin position="355"/>
        <end position="386"/>
    </location>
</feature>
<dbReference type="PANTHER" id="PTHR13366:SF0">
    <property type="entry name" value="HEAT REPEAT-CONTAINING PROTEIN 6"/>
    <property type="match status" value="1"/>
</dbReference>
<dbReference type="PANTHER" id="PTHR13366">
    <property type="entry name" value="MALARIA ANTIGEN-RELATED"/>
    <property type="match status" value="1"/>
</dbReference>
<dbReference type="Pfam" id="PF13251">
    <property type="entry name" value="DUF4042"/>
    <property type="match status" value="1"/>
</dbReference>
<dbReference type="SUPFAM" id="SSF48371">
    <property type="entry name" value="ARM repeat"/>
    <property type="match status" value="1"/>
</dbReference>
<organism evidence="3 4">
    <name type="scientific">Sphagnum jensenii</name>
    <dbReference type="NCBI Taxonomy" id="128206"/>
    <lineage>
        <taxon>Eukaryota</taxon>
        <taxon>Viridiplantae</taxon>
        <taxon>Streptophyta</taxon>
        <taxon>Embryophyta</taxon>
        <taxon>Bryophyta</taxon>
        <taxon>Sphagnophytina</taxon>
        <taxon>Sphagnopsida</taxon>
        <taxon>Sphagnales</taxon>
        <taxon>Sphagnaceae</taxon>
        <taxon>Sphagnum</taxon>
    </lineage>
</organism>
<evidence type="ECO:0000313" key="3">
    <source>
        <dbReference type="EMBL" id="CAK9259601.1"/>
    </source>
</evidence>
<dbReference type="EMBL" id="OZ020107">
    <property type="protein sequence ID" value="CAK9259601.1"/>
    <property type="molecule type" value="Genomic_DNA"/>
</dbReference>
<dbReference type="Gene3D" id="1.25.10.10">
    <property type="entry name" value="Leucine-rich Repeat Variant"/>
    <property type="match status" value="2"/>
</dbReference>
<keyword evidence="4" id="KW-1185">Reference proteome</keyword>
<accession>A0ABP0W0R9</accession>
<dbReference type="InterPro" id="IPR011989">
    <property type="entry name" value="ARM-like"/>
</dbReference>
<evidence type="ECO:0000259" key="2">
    <source>
        <dbReference type="Pfam" id="PF13251"/>
    </source>
</evidence>
<evidence type="ECO:0000313" key="4">
    <source>
        <dbReference type="Proteomes" id="UP001497444"/>
    </source>
</evidence>
<name>A0ABP0W0R9_9BRYO</name>